<dbReference type="Proteomes" id="UP000053558">
    <property type="component" value="Unassembled WGS sequence"/>
</dbReference>
<evidence type="ECO:0000256" key="4">
    <source>
        <dbReference type="ARBA" id="ARBA00022989"/>
    </source>
</evidence>
<evidence type="ECO:0000256" key="10">
    <source>
        <dbReference type="RuleBase" id="RU079119"/>
    </source>
</evidence>
<evidence type="ECO:0000256" key="7">
    <source>
        <dbReference type="ARBA" id="ARBA00023288"/>
    </source>
</evidence>
<evidence type="ECO:0000256" key="6">
    <source>
        <dbReference type="ARBA" id="ARBA00023139"/>
    </source>
</evidence>
<dbReference type="EC" id="2.3.1.225" evidence="10"/>
<feature type="region of interest" description="Disordered" evidence="11">
    <location>
        <begin position="1"/>
        <end position="25"/>
    </location>
</feature>
<gene>
    <name evidence="13" type="ORF">CONPUDRAFT_132900</name>
</gene>
<dbReference type="InterPro" id="IPR039859">
    <property type="entry name" value="PFA4/ZDH16/20/ERF2-like"/>
</dbReference>
<keyword evidence="5 10" id="KW-0472">Membrane</keyword>
<name>R7SHY0_CONPW</name>
<sequence>MPPSRPLLSFNSPPHNDADSFEAEPTTPTKTWIHYLPLILLIIFMLAPHPSLLIILVNHYLRYLEAPITFTIHLVLLYTLAGLSFTSLIVCVVRDPGPVVSPKYSAAAQDESGVSGGDELGLTEALMGMGMGEDDEIVPGKWCRKCWAPKPDRAHHCSICDRCVLKMDHHCPWLGSKCVGHRIYPAFVHFLACITLFAGYVTVVCCKALYFAFYSPMLVNDAVAVHELFLGFAGIVVTIVVGSFLVYHMYLITTNQTTLENLAPYVLLRHLPPLPASLRLSDPPQEHELSYNQRRAVQNAYKSVKMYDVGWKQNWAQVFGWSDARGCVMRICCGGASKGDGRTFMRNPGAVGMLSQLASDLATVDKTA</sequence>
<dbReference type="eggNOG" id="KOG1315">
    <property type="taxonomic scope" value="Eukaryota"/>
</dbReference>
<dbReference type="OMA" id="WYHYLPL"/>
<keyword evidence="6" id="KW-0564">Palmitate</keyword>
<protein>
    <recommendedName>
        <fullName evidence="10">Palmitoyltransferase</fullName>
        <ecNumber evidence="10">2.3.1.225</ecNumber>
    </recommendedName>
</protein>
<evidence type="ECO:0000256" key="11">
    <source>
        <dbReference type="SAM" id="MobiDB-lite"/>
    </source>
</evidence>
<feature type="transmembrane region" description="Helical" evidence="10">
    <location>
        <begin position="186"/>
        <end position="213"/>
    </location>
</feature>
<keyword evidence="4 10" id="KW-1133">Transmembrane helix</keyword>
<evidence type="ECO:0000256" key="3">
    <source>
        <dbReference type="ARBA" id="ARBA00022692"/>
    </source>
</evidence>
<comment type="catalytic activity">
    <reaction evidence="9 10">
        <text>L-cysteinyl-[protein] + hexadecanoyl-CoA = S-hexadecanoyl-L-cysteinyl-[protein] + CoA</text>
        <dbReference type="Rhea" id="RHEA:36683"/>
        <dbReference type="Rhea" id="RHEA-COMP:10131"/>
        <dbReference type="Rhea" id="RHEA-COMP:11032"/>
        <dbReference type="ChEBI" id="CHEBI:29950"/>
        <dbReference type="ChEBI" id="CHEBI:57287"/>
        <dbReference type="ChEBI" id="CHEBI:57379"/>
        <dbReference type="ChEBI" id="CHEBI:74151"/>
        <dbReference type="EC" id="2.3.1.225"/>
    </reaction>
</comment>
<evidence type="ECO:0000313" key="14">
    <source>
        <dbReference type="Proteomes" id="UP000053558"/>
    </source>
</evidence>
<keyword evidence="2 10" id="KW-0808">Transferase</keyword>
<evidence type="ECO:0000259" key="12">
    <source>
        <dbReference type="Pfam" id="PF01529"/>
    </source>
</evidence>
<dbReference type="PANTHER" id="PTHR12246">
    <property type="entry name" value="PALMITOYLTRANSFERASE ZDHHC16"/>
    <property type="match status" value="1"/>
</dbReference>
<dbReference type="GeneID" id="19200439"/>
<dbReference type="KEGG" id="cput:CONPUDRAFT_132900"/>
<keyword evidence="3 10" id="KW-0812">Transmembrane</keyword>
<dbReference type="PROSITE" id="PS50216">
    <property type="entry name" value="DHHC"/>
    <property type="match status" value="1"/>
</dbReference>
<dbReference type="RefSeq" id="XP_007775256.1">
    <property type="nucleotide sequence ID" value="XM_007777066.1"/>
</dbReference>
<feature type="domain" description="Palmitoyltransferase DHHC" evidence="12">
    <location>
        <begin position="140"/>
        <end position="262"/>
    </location>
</feature>
<evidence type="ECO:0000313" key="13">
    <source>
        <dbReference type="EMBL" id="EIW74659.1"/>
    </source>
</evidence>
<feature type="transmembrane region" description="Helical" evidence="10">
    <location>
        <begin position="35"/>
        <end position="58"/>
    </location>
</feature>
<dbReference type="GO" id="GO:0016020">
    <property type="term" value="C:membrane"/>
    <property type="evidence" value="ECO:0007669"/>
    <property type="project" value="UniProtKB-SubCell"/>
</dbReference>
<dbReference type="GO" id="GO:0019706">
    <property type="term" value="F:protein-cysteine S-palmitoyltransferase activity"/>
    <property type="evidence" value="ECO:0007669"/>
    <property type="project" value="UniProtKB-EC"/>
</dbReference>
<evidence type="ECO:0000256" key="8">
    <source>
        <dbReference type="ARBA" id="ARBA00023315"/>
    </source>
</evidence>
<comment type="similarity">
    <text evidence="10">Belongs to the DHHC palmitoyltransferase family.</text>
</comment>
<dbReference type="AlphaFoldDB" id="R7SHY0"/>
<comment type="domain">
    <text evidence="10">The DHHC domain is required for palmitoyltransferase activity.</text>
</comment>
<proteinExistence type="inferred from homology"/>
<evidence type="ECO:0000256" key="5">
    <source>
        <dbReference type="ARBA" id="ARBA00023136"/>
    </source>
</evidence>
<evidence type="ECO:0000256" key="1">
    <source>
        <dbReference type="ARBA" id="ARBA00004141"/>
    </source>
</evidence>
<dbReference type="OrthoDB" id="9909019at2759"/>
<evidence type="ECO:0000256" key="2">
    <source>
        <dbReference type="ARBA" id="ARBA00022679"/>
    </source>
</evidence>
<feature type="transmembrane region" description="Helical" evidence="10">
    <location>
        <begin position="228"/>
        <end position="247"/>
    </location>
</feature>
<keyword evidence="7" id="KW-0449">Lipoprotein</keyword>
<dbReference type="InterPro" id="IPR001594">
    <property type="entry name" value="Palmitoyltrfase_DHHC"/>
</dbReference>
<organism evidence="13 14">
    <name type="scientific">Coniophora puteana (strain RWD-64-598)</name>
    <name type="common">Brown rot fungus</name>
    <dbReference type="NCBI Taxonomy" id="741705"/>
    <lineage>
        <taxon>Eukaryota</taxon>
        <taxon>Fungi</taxon>
        <taxon>Dikarya</taxon>
        <taxon>Basidiomycota</taxon>
        <taxon>Agaricomycotina</taxon>
        <taxon>Agaricomycetes</taxon>
        <taxon>Agaricomycetidae</taxon>
        <taxon>Boletales</taxon>
        <taxon>Coniophorineae</taxon>
        <taxon>Coniophoraceae</taxon>
        <taxon>Coniophora</taxon>
    </lineage>
</organism>
<evidence type="ECO:0000256" key="9">
    <source>
        <dbReference type="ARBA" id="ARBA00048048"/>
    </source>
</evidence>
<accession>R7SHY0</accession>
<keyword evidence="14" id="KW-1185">Reference proteome</keyword>
<reference evidence="14" key="1">
    <citation type="journal article" date="2012" name="Science">
        <title>The Paleozoic origin of enzymatic lignin decomposition reconstructed from 31 fungal genomes.</title>
        <authorList>
            <person name="Floudas D."/>
            <person name="Binder M."/>
            <person name="Riley R."/>
            <person name="Barry K."/>
            <person name="Blanchette R.A."/>
            <person name="Henrissat B."/>
            <person name="Martinez A.T."/>
            <person name="Otillar R."/>
            <person name="Spatafora J.W."/>
            <person name="Yadav J.S."/>
            <person name="Aerts A."/>
            <person name="Benoit I."/>
            <person name="Boyd A."/>
            <person name="Carlson A."/>
            <person name="Copeland A."/>
            <person name="Coutinho P.M."/>
            <person name="de Vries R.P."/>
            <person name="Ferreira P."/>
            <person name="Findley K."/>
            <person name="Foster B."/>
            <person name="Gaskell J."/>
            <person name="Glotzer D."/>
            <person name="Gorecki P."/>
            <person name="Heitman J."/>
            <person name="Hesse C."/>
            <person name="Hori C."/>
            <person name="Igarashi K."/>
            <person name="Jurgens J.A."/>
            <person name="Kallen N."/>
            <person name="Kersten P."/>
            <person name="Kohler A."/>
            <person name="Kuees U."/>
            <person name="Kumar T.K.A."/>
            <person name="Kuo A."/>
            <person name="LaButti K."/>
            <person name="Larrondo L.F."/>
            <person name="Lindquist E."/>
            <person name="Ling A."/>
            <person name="Lombard V."/>
            <person name="Lucas S."/>
            <person name="Lundell T."/>
            <person name="Martin R."/>
            <person name="McLaughlin D.J."/>
            <person name="Morgenstern I."/>
            <person name="Morin E."/>
            <person name="Murat C."/>
            <person name="Nagy L.G."/>
            <person name="Nolan M."/>
            <person name="Ohm R.A."/>
            <person name="Patyshakuliyeva A."/>
            <person name="Rokas A."/>
            <person name="Ruiz-Duenas F.J."/>
            <person name="Sabat G."/>
            <person name="Salamov A."/>
            <person name="Samejima M."/>
            <person name="Schmutz J."/>
            <person name="Slot J.C."/>
            <person name="St John F."/>
            <person name="Stenlid J."/>
            <person name="Sun H."/>
            <person name="Sun S."/>
            <person name="Syed K."/>
            <person name="Tsang A."/>
            <person name="Wiebenga A."/>
            <person name="Young D."/>
            <person name="Pisabarro A."/>
            <person name="Eastwood D.C."/>
            <person name="Martin F."/>
            <person name="Cullen D."/>
            <person name="Grigoriev I.V."/>
            <person name="Hibbett D.S."/>
        </authorList>
    </citation>
    <scope>NUCLEOTIDE SEQUENCE [LARGE SCALE GENOMIC DNA]</scope>
    <source>
        <strain evidence="14">RWD-64-598 SS2</strain>
    </source>
</reference>
<feature type="transmembrane region" description="Helical" evidence="10">
    <location>
        <begin position="70"/>
        <end position="93"/>
    </location>
</feature>
<keyword evidence="8 10" id="KW-0012">Acyltransferase</keyword>
<dbReference type="EMBL" id="JH711591">
    <property type="protein sequence ID" value="EIW74659.1"/>
    <property type="molecule type" value="Genomic_DNA"/>
</dbReference>
<dbReference type="Pfam" id="PF01529">
    <property type="entry name" value="DHHC"/>
    <property type="match status" value="1"/>
</dbReference>
<comment type="subcellular location">
    <subcellularLocation>
        <location evidence="1">Membrane</location>
        <topology evidence="1">Multi-pass membrane protein</topology>
    </subcellularLocation>
</comment>